<evidence type="ECO:0000313" key="2">
    <source>
        <dbReference type="EMBL" id="CDQ98986.1"/>
    </source>
</evidence>
<feature type="compositionally biased region" description="Basic and acidic residues" evidence="1">
    <location>
        <begin position="202"/>
        <end position="214"/>
    </location>
</feature>
<dbReference type="GO" id="GO:0051959">
    <property type="term" value="F:dynein light intermediate chain binding"/>
    <property type="evidence" value="ECO:0007669"/>
    <property type="project" value="TreeGrafter"/>
</dbReference>
<feature type="region of interest" description="Disordered" evidence="1">
    <location>
        <begin position="202"/>
        <end position="222"/>
    </location>
</feature>
<sequence>SSPGAPTTHRVRLTVYSAHFICPWYLWEEKWRVKYHSNVKNYSIWHKKDTFYKIIHSVMISPSGGYFVFLSSFRSDGQKSLGEEVVEGTRSHLLRLERENQSLLRTIEELRAADLSLGPQHNHNHEHTWRDGQRPTNTAEVVREYLGSLDNTSWEQSELVIKEDCDIDIDTSHHRDPKYNGVSVDLEGEIDRLERESETLKEKMNLQKQEKGQLEDGESCDLSDPIADLEAVAKDNTRNLLQPGASVSLTRDTSPCSKNKSPRRENNSTGLQARASSSSTKHTERLEAKCRALDTENQRLQAALDNTGRKLQRLEAEVHELEAENQILQAGLEELRISSRRMEQLEQEKQTLEQEASGLERDKRRLEKENRRLRQQAEIQDSTLDGSNLRVASLERENRYDANGHHGMIVVLAMSGLWVRFPLRSHV</sequence>
<dbReference type="GO" id="GO:0005737">
    <property type="term" value="C:cytoplasm"/>
    <property type="evidence" value="ECO:0007669"/>
    <property type="project" value="TreeGrafter"/>
</dbReference>
<name>A0A060Z4N4_ONCMY</name>
<dbReference type="GO" id="GO:0008017">
    <property type="term" value="F:microtubule binding"/>
    <property type="evidence" value="ECO:0007669"/>
    <property type="project" value="TreeGrafter"/>
</dbReference>
<dbReference type="PaxDb" id="8022-A0A060Z4N4"/>
<dbReference type="PANTHER" id="PTHR18947:SF30">
    <property type="entry name" value="GIRDIN"/>
    <property type="match status" value="1"/>
</dbReference>
<evidence type="ECO:0000256" key="1">
    <source>
        <dbReference type="SAM" id="MobiDB-lite"/>
    </source>
</evidence>
<protein>
    <submittedName>
        <fullName evidence="2">Uncharacterized protein</fullName>
    </submittedName>
</protein>
<dbReference type="GO" id="GO:0031122">
    <property type="term" value="P:cytoplasmic microtubule organization"/>
    <property type="evidence" value="ECO:0007669"/>
    <property type="project" value="TreeGrafter"/>
</dbReference>
<dbReference type="GO" id="GO:0030705">
    <property type="term" value="P:cytoskeleton-dependent intracellular transport"/>
    <property type="evidence" value="ECO:0007669"/>
    <property type="project" value="TreeGrafter"/>
</dbReference>
<accession>A0A060Z4N4</accession>
<dbReference type="STRING" id="8022.A0A060Z4N4"/>
<organism evidence="2 3">
    <name type="scientific">Oncorhynchus mykiss</name>
    <name type="common">Rainbow trout</name>
    <name type="synonym">Salmo gairdneri</name>
    <dbReference type="NCBI Taxonomy" id="8022"/>
    <lineage>
        <taxon>Eukaryota</taxon>
        <taxon>Metazoa</taxon>
        <taxon>Chordata</taxon>
        <taxon>Craniata</taxon>
        <taxon>Vertebrata</taxon>
        <taxon>Euteleostomi</taxon>
        <taxon>Actinopterygii</taxon>
        <taxon>Neopterygii</taxon>
        <taxon>Teleostei</taxon>
        <taxon>Protacanthopterygii</taxon>
        <taxon>Salmoniformes</taxon>
        <taxon>Salmonidae</taxon>
        <taxon>Salmoninae</taxon>
        <taxon>Oncorhynchus</taxon>
    </lineage>
</organism>
<dbReference type="PANTHER" id="PTHR18947">
    <property type="entry name" value="HOOK PROTEINS"/>
    <property type="match status" value="1"/>
</dbReference>
<proteinExistence type="predicted"/>
<feature type="compositionally biased region" description="Polar residues" evidence="1">
    <location>
        <begin position="245"/>
        <end position="259"/>
    </location>
</feature>
<dbReference type="EMBL" id="FR942210">
    <property type="protein sequence ID" value="CDQ98986.1"/>
    <property type="molecule type" value="Genomic_DNA"/>
</dbReference>
<feature type="region of interest" description="Disordered" evidence="1">
    <location>
        <begin position="243"/>
        <end position="285"/>
    </location>
</feature>
<dbReference type="Proteomes" id="UP000193380">
    <property type="component" value="Unassembled WGS sequence"/>
</dbReference>
<feature type="non-terminal residue" evidence="2">
    <location>
        <position position="1"/>
    </location>
</feature>
<dbReference type="AlphaFoldDB" id="A0A060Z4N4"/>
<feature type="compositionally biased region" description="Polar residues" evidence="1">
    <location>
        <begin position="267"/>
        <end position="280"/>
    </location>
</feature>
<reference evidence="2" key="1">
    <citation type="journal article" date="2014" name="Nat. Commun.">
        <title>The rainbow trout genome provides novel insights into evolution after whole-genome duplication in vertebrates.</title>
        <authorList>
            <person name="Berthelot C."/>
            <person name="Brunet F."/>
            <person name="Chalopin D."/>
            <person name="Juanchich A."/>
            <person name="Bernard M."/>
            <person name="Noel B."/>
            <person name="Bento P."/>
            <person name="Da Silva C."/>
            <person name="Labadie K."/>
            <person name="Alberti A."/>
            <person name="Aury J.M."/>
            <person name="Louis A."/>
            <person name="Dehais P."/>
            <person name="Bardou P."/>
            <person name="Montfort J."/>
            <person name="Klopp C."/>
            <person name="Cabau C."/>
            <person name="Gaspin C."/>
            <person name="Thorgaard G.H."/>
            <person name="Boussaha M."/>
            <person name="Quillet E."/>
            <person name="Guyomard R."/>
            <person name="Galiana D."/>
            <person name="Bobe J."/>
            <person name="Volff J.N."/>
            <person name="Genet C."/>
            <person name="Wincker P."/>
            <person name="Jaillon O."/>
            <person name="Roest Crollius H."/>
            <person name="Guiguen Y."/>
        </authorList>
    </citation>
    <scope>NUCLEOTIDE SEQUENCE [LARGE SCALE GENOMIC DNA]</scope>
</reference>
<dbReference type="GO" id="GO:0005813">
    <property type="term" value="C:centrosome"/>
    <property type="evidence" value="ECO:0007669"/>
    <property type="project" value="TreeGrafter"/>
</dbReference>
<gene>
    <name evidence="2" type="ORF">GSONMT00016286001</name>
</gene>
<reference evidence="2" key="2">
    <citation type="submission" date="2014-03" db="EMBL/GenBank/DDBJ databases">
        <authorList>
            <person name="Genoscope - CEA"/>
        </authorList>
    </citation>
    <scope>NUCLEOTIDE SEQUENCE</scope>
</reference>
<evidence type="ECO:0000313" key="3">
    <source>
        <dbReference type="Proteomes" id="UP000193380"/>
    </source>
</evidence>